<dbReference type="Pfam" id="PF00403">
    <property type="entry name" value="HMA"/>
    <property type="match status" value="1"/>
</dbReference>
<evidence type="ECO:0000259" key="2">
    <source>
        <dbReference type="PROSITE" id="PS50846"/>
    </source>
</evidence>
<dbReference type="InterPro" id="IPR017969">
    <property type="entry name" value="Heavy-metal-associated_CS"/>
</dbReference>
<dbReference type="GO" id="GO:0046872">
    <property type="term" value="F:metal ion binding"/>
    <property type="evidence" value="ECO:0007669"/>
    <property type="project" value="UniProtKB-KW"/>
</dbReference>
<protein>
    <submittedName>
        <fullName evidence="3">Copper chaperone</fullName>
    </submittedName>
</protein>
<reference evidence="3 4" key="1">
    <citation type="submission" date="2019-03" db="EMBL/GenBank/DDBJ databases">
        <title>Genomics of glacier-inhabiting Cryobacterium strains.</title>
        <authorList>
            <person name="Liu Q."/>
            <person name="Xin Y.-H."/>
        </authorList>
    </citation>
    <scope>NUCLEOTIDE SEQUENCE [LARGE SCALE GENOMIC DNA]</scope>
    <source>
        <strain evidence="3 4">Hh14</strain>
    </source>
</reference>
<keyword evidence="1" id="KW-0479">Metal-binding</keyword>
<gene>
    <name evidence="3" type="ORF">E3T55_03945</name>
</gene>
<organism evidence="3 4">
    <name type="scientific">Cryobacterium frigoriphilum</name>
    <dbReference type="NCBI Taxonomy" id="1259150"/>
    <lineage>
        <taxon>Bacteria</taxon>
        <taxon>Bacillati</taxon>
        <taxon>Actinomycetota</taxon>
        <taxon>Actinomycetes</taxon>
        <taxon>Micrococcales</taxon>
        <taxon>Microbacteriaceae</taxon>
        <taxon>Cryobacterium</taxon>
    </lineage>
</organism>
<dbReference type="AlphaFoldDB" id="A0A4R9AA00"/>
<feature type="domain" description="HMA" evidence="2">
    <location>
        <begin position="5"/>
        <end position="73"/>
    </location>
</feature>
<evidence type="ECO:0000313" key="4">
    <source>
        <dbReference type="Proteomes" id="UP000297447"/>
    </source>
</evidence>
<sequence>MSTSITTTYGVTGMTCGHCAQAVTEEVTAIEGAESVSIDLVVGGVSQVTVTSAAPLDRSLVAAAVDEAGYALAPAA</sequence>
<dbReference type="EMBL" id="SOHE01000016">
    <property type="protein sequence ID" value="TFD54577.1"/>
    <property type="molecule type" value="Genomic_DNA"/>
</dbReference>
<dbReference type="SUPFAM" id="SSF55008">
    <property type="entry name" value="HMA, heavy metal-associated domain"/>
    <property type="match status" value="1"/>
</dbReference>
<dbReference type="Gene3D" id="3.30.70.100">
    <property type="match status" value="1"/>
</dbReference>
<dbReference type="InterPro" id="IPR036163">
    <property type="entry name" value="HMA_dom_sf"/>
</dbReference>
<dbReference type="InterPro" id="IPR006121">
    <property type="entry name" value="HMA_dom"/>
</dbReference>
<evidence type="ECO:0000256" key="1">
    <source>
        <dbReference type="ARBA" id="ARBA00022723"/>
    </source>
</evidence>
<dbReference type="PROSITE" id="PS50846">
    <property type="entry name" value="HMA_2"/>
    <property type="match status" value="1"/>
</dbReference>
<evidence type="ECO:0000313" key="3">
    <source>
        <dbReference type="EMBL" id="TFD54577.1"/>
    </source>
</evidence>
<dbReference type="Proteomes" id="UP000297447">
    <property type="component" value="Unassembled WGS sequence"/>
</dbReference>
<name>A0A4R9AA00_9MICO</name>
<dbReference type="PROSITE" id="PS01047">
    <property type="entry name" value="HMA_1"/>
    <property type="match status" value="1"/>
</dbReference>
<proteinExistence type="predicted"/>
<dbReference type="RefSeq" id="WP_134518250.1">
    <property type="nucleotide sequence ID" value="NZ_SOHE01000016.1"/>
</dbReference>
<dbReference type="CDD" id="cd00371">
    <property type="entry name" value="HMA"/>
    <property type="match status" value="1"/>
</dbReference>
<accession>A0A4R9AA00</accession>
<dbReference type="OrthoDB" id="9813965at2"/>
<comment type="caution">
    <text evidence="3">The sequence shown here is derived from an EMBL/GenBank/DDBJ whole genome shotgun (WGS) entry which is preliminary data.</text>
</comment>
<keyword evidence="4" id="KW-1185">Reference proteome</keyword>